<dbReference type="RefSeq" id="WP_186552334.1">
    <property type="nucleotide sequence ID" value="NZ_CP077091.1"/>
</dbReference>
<dbReference type="AlphaFoldDB" id="A0A9E6NZ44"/>
<gene>
    <name evidence="1" type="ORF">HU739_021930</name>
</gene>
<sequence length="79" mass="8598">MSTETMKEKVANASVGQKVTVEYTFKDSAKDASTGQLERRVLSGSLQAKDTSMVTVVSESDVYDVRTILISNMTGFISQ</sequence>
<evidence type="ECO:0000313" key="1">
    <source>
        <dbReference type="EMBL" id="QXI16546.1"/>
    </source>
</evidence>
<protein>
    <submittedName>
        <fullName evidence="1">Uncharacterized protein</fullName>
    </submittedName>
</protein>
<dbReference type="EMBL" id="CP077091">
    <property type="protein sequence ID" value="QXI16546.1"/>
    <property type="molecule type" value="Genomic_DNA"/>
</dbReference>
<organism evidence="1 2">
    <name type="scientific">Pseudomonas hamedanensis</name>
    <dbReference type="NCBI Taxonomy" id="2745504"/>
    <lineage>
        <taxon>Bacteria</taxon>
        <taxon>Pseudomonadati</taxon>
        <taxon>Pseudomonadota</taxon>
        <taxon>Gammaproteobacteria</taxon>
        <taxon>Pseudomonadales</taxon>
        <taxon>Pseudomonadaceae</taxon>
        <taxon>Pseudomonas</taxon>
    </lineage>
</organism>
<reference evidence="1 2" key="1">
    <citation type="journal article" date="2020" name="Microorganisms">
        <title>Reliable Identification of Environmental Pseudomonas Isolates Using the rpoD Gene.</title>
        <authorList>
            <consortium name="The Broad Institute Genome Sequencing Platform"/>
            <person name="Girard L."/>
            <person name="Lood C."/>
            <person name="Rokni-Zadeh H."/>
            <person name="van Noort V."/>
            <person name="Lavigne R."/>
            <person name="De Mot R."/>
        </authorList>
    </citation>
    <scope>NUCLEOTIDE SEQUENCE [LARGE SCALE GENOMIC DNA]</scope>
    <source>
        <strain evidence="1 2">SWRI65</strain>
    </source>
</reference>
<dbReference type="KEGG" id="phv:HU739_021930"/>
<name>A0A9E6NZ44_9PSED</name>
<proteinExistence type="predicted"/>
<keyword evidence="2" id="KW-1185">Reference proteome</keyword>
<evidence type="ECO:0000313" key="2">
    <source>
        <dbReference type="Proteomes" id="UP000631521"/>
    </source>
</evidence>
<dbReference type="Proteomes" id="UP000631521">
    <property type="component" value="Chromosome"/>
</dbReference>
<reference evidence="1 2" key="2">
    <citation type="journal article" date="2021" name="Microorganisms">
        <title>The Ever-Expanding Pseudomonas Genus: Description of 43 New Species and Partition of the Pseudomonas putida Group.</title>
        <authorList>
            <person name="Girard L."/>
            <person name="Lood C."/>
            <person name="Hofte M."/>
            <person name="Vandamme P."/>
            <person name="Rokni-Zadeh H."/>
            <person name="van Noort V."/>
            <person name="Lavigne R."/>
            <person name="De Mot R."/>
        </authorList>
    </citation>
    <scope>NUCLEOTIDE SEQUENCE [LARGE SCALE GENOMIC DNA]</scope>
    <source>
        <strain evidence="1 2">SWRI65</strain>
    </source>
</reference>
<accession>A0A9E6NZ44</accession>